<name>A0A0V0RAB5_9BILA</name>
<dbReference type="Proteomes" id="UP000054630">
    <property type="component" value="Unassembled WGS sequence"/>
</dbReference>
<dbReference type="EMBL" id="JYDL01002275">
    <property type="protein sequence ID" value="KRX11419.1"/>
    <property type="molecule type" value="Genomic_DNA"/>
</dbReference>
<protein>
    <submittedName>
        <fullName evidence="1">Uncharacterized protein</fullName>
    </submittedName>
</protein>
<keyword evidence="2" id="KW-1185">Reference proteome</keyword>
<proteinExistence type="predicted"/>
<gene>
    <name evidence="1" type="ORF">T07_11793</name>
</gene>
<reference evidence="1 2" key="1">
    <citation type="submission" date="2015-01" db="EMBL/GenBank/DDBJ databases">
        <title>Evolution of Trichinella species and genotypes.</title>
        <authorList>
            <person name="Korhonen P.K."/>
            <person name="Edoardo P."/>
            <person name="Giuseppe L.R."/>
            <person name="Gasser R.B."/>
        </authorList>
    </citation>
    <scope>NUCLEOTIDE SEQUENCE [LARGE SCALE GENOMIC DNA]</scope>
    <source>
        <strain evidence="1">ISS37</strain>
    </source>
</reference>
<organism evidence="1 2">
    <name type="scientific">Trichinella nelsoni</name>
    <dbReference type="NCBI Taxonomy" id="6336"/>
    <lineage>
        <taxon>Eukaryota</taxon>
        <taxon>Metazoa</taxon>
        <taxon>Ecdysozoa</taxon>
        <taxon>Nematoda</taxon>
        <taxon>Enoplea</taxon>
        <taxon>Dorylaimia</taxon>
        <taxon>Trichinellida</taxon>
        <taxon>Trichinellidae</taxon>
        <taxon>Trichinella</taxon>
    </lineage>
</organism>
<comment type="caution">
    <text evidence="1">The sequence shown here is derived from an EMBL/GenBank/DDBJ whole genome shotgun (WGS) entry which is preliminary data.</text>
</comment>
<dbReference type="AlphaFoldDB" id="A0A0V0RAB5"/>
<dbReference type="OrthoDB" id="10412369at2759"/>
<evidence type="ECO:0000313" key="1">
    <source>
        <dbReference type="EMBL" id="KRX11419.1"/>
    </source>
</evidence>
<evidence type="ECO:0000313" key="2">
    <source>
        <dbReference type="Proteomes" id="UP000054630"/>
    </source>
</evidence>
<accession>A0A0V0RAB5</accession>
<sequence length="33" mass="3803">MSHLERNDLNMTYHGAQNKNSIKAQILPNSTYI</sequence>